<dbReference type="SMART" id="SM00382">
    <property type="entry name" value="AAA"/>
    <property type="match status" value="1"/>
</dbReference>
<organism evidence="6 7">
    <name type="scientific">Candidatus Nanopelagicus abundans</name>
    <dbReference type="NCBI Taxonomy" id="1884916"/>
    <lineage>
        <taxon>Bacteria</taxon>
        <taxon>Bacillati</taxon>
        <taxon>Actinomycetota</taxon>
        <taxon>Actinomycetes</taxon>
        <taxon>Candidatus Nanopelagicales</taxon>
        <taxon>Candidatus Nanopelagicaceae</taxon>
        <taxon>Candidatus Nanopelagicus</taxon>
    </lineage>
</organism>
<dbReference type="KEGG" id="nab:B1sIIB91_05425"/>
<keyword evidence="2" id="KW-0813">Transport</keyword>
<keyword evidence="4 6" id="KW-0067">ATP-binding</keyword>
<dbReference type="PROSITE" id="PS50893">
    <property type="entry name" value="ABC_TRANSPORTER_2"/>
    <property type="match status" value="1"/>
</dbReference>
<reference evidence="6 7" key="1">
    <citation type="submission" date="2016-07" db="EMBL/GenBank/DDBJ databases">
        <title>High microdiversification within the ubiquitous acI lineage of Actinobacteria.</title>
        <authorList>
            <person name="Neuenschwander S.M."/>
            <person name="Salcher M."/>
            <person name="Ghai R."/>
            <person name="Pernthaler J."/>
        </authorList>
    </citation>
    <scope>NUCLEOTIDE SEQUENCE [LARGE SCALE GENOMIC DNA]</scope>
    <source>
        <strain evidence="6">MMS-IIB-91</strain>
    </source>
</reference>
<comment type="similarity">
    <text evidence="1">Belongs to the ABC transporter superfamily.</text>
</comment>
<dbReference type="InterPro" id="IPR003593">
    <property type="entry name" value="AAA+_ATPase"/>
</dbReference>
<dbReference type="InterPro" id="IPR027417">
    <property type="entry name" value="P-loop_NTPase"/>
</dbReference>
<dbReference type="PANTHER" id="PTHR46743">
    <property type="entry name" value="TEICHOIC ACIDS EXPORT ATP-BINDING PROTEIN TAGH"/>
    <property type="match status" value="1"/>
</dbReference>
<dbReference type="SUPFAM" id="SSF52540">
    <property type="entry name" value="P-loop containing nucleoside triphosphate hydrolases"/>
    <property type="match status" value="1"/>
</dbReference>
<evidence type="ECO:0000256" key="3">
    <source>
        <dbReference type="ARBA" id="ARBA00022741"/>
    </source>
</evidence>
<evidence type="ECO:0000256" key="4">
    <source>
        <dbReference type="ARBA" id="ARBA00022840"/>
    </source>
</evidence>
<evidence type="ECO:0000313" key="6">
    <source>
        <dbReference type="EMBL" id="ASY24315.1"/>
    </source>
</evidence>
<accession>A0A249L5V6</accession>
<dbReference type="Pfam" id="PF00005">
    <property type="entry name" value="ABC_tran"/>
    <property type="match status" value="1"/>
</dbReference>
<keyword evidence="7" id="KW-1185">Reference proteome</keyword>
<dbReference type="PANTHER" id="PTHR46743:SF2">
    <property type="entry name" value="TEICHOIC ACIDS EXPORT ATP-BINDING PROTEIN TAGH"/>
    <property type="match status" value="1"/>
</dbReference>
<dbReference type="AlphaFoldDB" id="A0A249L5V6"/>
<protein>
    <submittedName>
        <fullName evidence="6">Lipopolysaccharide transport system ATP-binding protein</fullName>
    </submittedName>
</protein>
<dbReference type="GO" id="GO:0016887">
    <property type="term" value="F:ATP hydrolysis activity"/>
    <property type="evidence" value="ECO:0007669"/>
    <property type="project" value="InterPro"/>
</dbReference>
<proteinExistence type="inferred from homology"/>
<dbReference type="OrthoDB" id="9778870at2"/>
<dbReference type="GO" id="GO:0140359">
    <property type="term" value="F:ABC-type transporter activity"/>
    <property type="evidence" value="ECO:0007669"/>
    <property type="project" value="InterPro"/>
</dbReference>
<dbReference type="InterPro" id="IPR050683">
    <property type="entry name" value="Bact_Polysacc_Export_ATP-bd"/>
</dbReference>
<dbReference type="EMBL" id="CP016779">
    <property type="protein sequence ID" value="ASY24315.1"/>
    <property type="molecule type" value="Genomic_DNA"/>
</dbReference>
<feature type="domain" description="ABC transporter" evidence="5">
    <location>
        <begin position="21"/>
        <end position="243"/>
    </location>
</feature>
<evidence type="ECO:0000256" key="1">
    <source>
        <dbReference type="ARBA" id="ARBA00005417"/>
    </source>
</evidence>
<evidence type="ECO:0000259" key="5">
    <source>
        <dbReference type="PROSITE" id="PS50893"/>
    </source>
</evidence>
<dbReference type="GO" id="GO:0005524">
    <property type="term" value="F:ATP binding"/>
    <property type="evidence" value="ECO:0007669"/>
    <property type="project" value="UniProtKB-KW"/>
</dbReference>
<name>A0A249L5V6_9ACTN</name>
<dbReference type="InterPro" id="IPR003439">
    <property type="entry name" value="ABC_transporter-like_ATP-bd"/>
</dbReference>
<dbReference type="InterPro" id="IPR015860">
    <property type="entry name" value="ABC_transpr_TagH-like"/>
</dbReference>
<dbReference type="Proteomes" id="UP000217210">
    <property type="component" value="Chromosome"/>
</dbReference>
<dbReference type="Gene3D" id="3.40.50.300">
    <property type="entry name" value="P-loop containing nucleotide triphosphate hydrolases"/>
    <property type="match status" value="1"/>
</dbReference>
<dbReference type="CDD" id="cd03220">
    <property type="entry name" value="ABC_KpsT_Wzt"/>
    <property type="match status" value="1"/>
</dbReference>
<keyword evidence="3" id="KW-0547">Nucleotide-binding</keyword>
<dbReference type="GO" id="GO:0016020">
    <property type="term" value="C:membrane"/>
    <property type="evidence" value="ECO:0007669"/>
    <property type="project" value="InterPro"/>
</dbReference>
<sequence length="243" mass="26589">MNVIEAKNISFAYRVLNKQHSSLKTLFRDFLHGKVSIEDYVAIKNITFEIKKGETVAIIGKNGAGKSTLLKILARVINPTTGSILITGQVAPMIELGAGFNSELTGKENILFYSALLDRDIDKVKPRINEIINWAGVADHLDYQLRTYSTGMVARLAFSVATDEIPDILLIDEVLSVGDGEFAIKSRKRLLEIITSGCTVIMVSHDLATVAELAQKVIWIEKGQIEMVGQPAEVIAAYQVSGA</sequence>
<dbReference type="RefSeq" id="WP_095688572.1">
    <property type="nucleotide sequence ID" value="NZ_CP016779.1"/>
</dbReference>
<evidence type="ECO:0000313" key="7">
    <source>
        <dbReference type="Proteomes" id="UP000217210"/>
    </source>
</evidence>
<gene>
    <name evidence="6" type="ORF">B1sIIB91_05425</name>
</gene>
<evidence type="ECO:0000256" key="2">
    <source>
        <dbReference type="ARBA" id="ARBA00022448"/>
    </source>
</evidence>